<accession>A0A7S0C2H2</accession>
<proteinExistence type="predicted"/>
<feature type="domain" description="Plastid lipid-associated protein/fibrillin conserved" evidence="3">
    <location>
        <begin position="42"/>
        <end position="68"/>
    </location>
</feature>
<evidence type="ECO:0000259" key="3">
    <source>
        <dbReference type="Pfam" id="PF04755"/>
    </source>
</evidence>
<comment type="subcellular location">
    <subcellularLocation>
        <location evidence="1">Plastid</location>
    </subcellularLocation>
</comment>
<dbReference type="EMBL" id="HBEL01014095">
    <property type="protein sequence ID" value="CAD8410607.1"/>
    <property type="molecule type" value="Transcribed_RNA"/>
</dbReference>
<dbReference type="InterPro" id="IPR006843">
    <property type="entry name" value="PAP/fibrillin_dom"/>
</dbReference>
<gene>
    <name evidence="4" type="ORF">PINE0816_LOCUS6730</name>
</gene>
<reference evidence="4" key="1">
    <citation type="submission" date="2021-01" db="EMBL/GenBank/DDBJ databases">
        <authorList>
            <person name="Corre E."/>
            <person name="Pelletier E."/>
            <person name="Niang G."/>
            <person name="Scheremetjew M."/>
            <person name="Finn R."/>
            <person name="Kale V."/>
            <person name="Holt S."/>
            <person name="Cochrane G."/>
            <person name="Meng A."/>
            <person name="Brown T."/>
            <person name="Cohen L."/>
        </authorList>
    </citation>
    <scope>NUCLEOTIDE SEQUENCE</scope>
    <source>
        <strain evidence="4">CCAP1064/1</strain>
    </source>
</reference>
<name>A0A7S0C2H2_9STRA</name>
<evidence type="ECO:0000256" key="1">
    <source>
        <dbReference type="ARBA" id="ARBA00004474"/>
    </source>
</evidence>
<dbReference type="GO" id="GO:0009536">
    <property type="term" value="C:plastid"/>
    <property type="evidence" value="ECO:0007669"/>
    <property type="project" value="UniProtKB-SubCell"/>
</dbReference>
<sequence>MDTVEIKGSNIPGLRQILDAGVKLGSRDLGSFLETNVDSYTNPKPIFRTTYLDDQIRISRDQDNKVFVYGKISDETDVSDYSGIMADLGVAKLLEGFNDAVIKYYI</sequence>
<evidence type="ECO:0000256" key="2">
    <source>
        <dbReference type="ARBA" id="ARBA00022640"/>
    </source>
</evidence>
<dbReference type="Pfam" id="PF04755">
    <property type="entry name" value="PAP_fibrillin"/>
    <property type="match status" value="1"/>
</dbReference>
<dbReference type="AlphaFoldDB" id="A0A7S0C2H2"/>
<protein>
    <recommendedName>
        <fullName evidence="3">Plastid lipid-associated protein/fibrillin conserved domain-containing protein</fullName>
    </recommendedName>
</protein>
<evidence type="ECO:0000313" key="4">
    <source>
        <dbReference type="EMBL" id="CAD8410607.1"/>
    </source>
</evidence>
<organism evidence="4">
    <name type="scientific">Proboscia inermis</name>
    <dbReference type="NCBI Taxonomy" id="420281"/>
    <lineage>
        <taxon>Eukaryota</taxon>
        <taxon>Sar</taxon>
        <taxon>Stramenopiles</taxon>
        <taxon>Ochrophyta</taxon>
        <taxon>Bacillariophyta</taxon>
        <taxon>Coscinodiscophyceae</taxon>
        <taxon>Rhizosoleniophycidae</taxon>
        <taxon>Rhizosoleniales</taxon>
        <taxon>Rhizosoleniaceae</taxon>
        <taxon>Proboscia</taxon>
    </lineage>
</organism>
<keyword evidence="2" id="KW-0934">Plastid</keyword>